<dbReference type="InterPro" id="IPR008928">
    <property type="entry name" value="6-hairpin_glycosidase_sf"/>
</dbReference>
<protein>
    <recommendedName>
        <fullName evidence="2">alpha-L-rhamnosidase</fullName>
        <ecNumber evidence="2">3.2.1.40</ecNumber>
    </recommendedName>
</protein>
<dbReference type="EMBL" id="JAVRHP010000078">
    <property type="protein sequence ID" value="MDT0651060.1"/>
    <property type="molecule type" value="Genomic_DNA"/>
</dbReference>
<evidence type="ECO:0000256" key="2">
    <source>
        <dbReference type="ARBA" id="ARBA00012652"/>
    </source>
</evidence>
<evidence type="ECO:0000259" key="4">
    <source>
        <dbReference type="Pfam" id="PF17389"/>
    </source>
</evidence>
<dbReference type="Gene3D" id="2.60.40.10">
    <property type="entry name" value="Immunoglobulins"/>
    <property type="match status" value="1"/>
</dbReference>
<dbReference type="InterPro" id="IPR016007">
    <property type="entry name" value="Alpha_rhamnosid"/>
</dbReference>
<keyword evidence="3" id="KW-0378">Hydrolase</keyword>
<reference evidence="6 7" key="1">
    <citation type="submission" date="2023-09" db="EMBL/GenBank/DDBJ databases">
        <authorList>
            <person name="Rey-Velasco X."/>
        </authorList>
    </citation>
    <scope>NUCLEOTIDE SEQUENCE [LARGE SCALE GENOMIC DNA]</scope>
    <source>
        <strain evidence="6 7">F297</strain>
    </source>
</reference>
<comment type="catalytic activity">
    <reaction evidence="1">
        <text>Hydrolysis of terminal non-reducing alpha-L-rhamnose residues in alpha-L-rhamnosides.</text>
        <dbReference type="EC" id="3.2.1.40"/>
    </reaction>
</comment>
<dbReference type="PANTHER" id="PTHR33307">
    <property type="entry name" value="ALPHA-RHAMNOSIDASE (EUROFUNG)"/>
    <property type="match status" value="1"/>
</dbReference>
<proteinExistence type="predicted"/>
<name>A0ABU3CXH5_9FLAO</name>
<feature type="domain" description="Alpha-L-rhamnosidase C-terminal" evidence="5">
    <location>
        <begin position="648"/>
        <end position="718"/>
    </location>
</feature>
<dbReference type="InterPro" id="IPR012341">
    <property type="entry name" value="6hp_glycosidase-like_sf"/>
</dbReference>
<dbReference type="InterPro" id="IPR035398">
    <property type="entry name" value="Bac_rhamnosid_C"/>
</dbReference>
<dbReference type="InterPro" id="IPR035396">
    <property type="entry name" value="Bac_rhamnosid6H"/>
</dbReference>
<organism evidence="6 7">
    <name type="scientific">Autumnicola edwardsiae</name>
    <dbReference type="NCBI Taxonomy" id="3075594"/>
    <lineage>
        <taxon>Bacteria</taxon>
        <taxon>Pseudomonadati</taxon>
        <taxon>Bacteroidota</taxon>
        <taxon>Flavobacteriia</taxon>
        <taxon>Flavobacteriales</taxon>
        <taxon>Flavobacteriaceae</taxon>
        <taxon>Autumnicola</taxon>
    </lineage>
</organism>
<evidence type="ECO:0000256" key="3">
    <source>
        <dbReference type="ARBA" id="ARBA00022801"/>
    </source>
</evidence>
<dbReference type="SUPFAM" id="SSF48208">
    <property type="entry name" value="Six-hairpin glycosidases"/>
    <property type="match status" value="1"/>
</dbReference>
<dbReference type="InterPro" id="IPR013783">
    <property type="entry name" value="Ig-like_fold"/>
</dbReference>
<gene>
    <name evidence="6" type="ORF">RM529_12945</name>
</gene>
<dbReference type="PANTHER" id="PTHR33307:SF6">
    <property type="entry name" value="ALPHA-RHAMNOSIDASE (EUROFUNG)-RELATED"/>
    <property type="match status" value="1"/>
</dbReference>
<dbReference type="Proteomes" id="UP001248819">
    <property type="component" value="Unassembled WGS sequence"/>
</dbReference>
<dbReference type="Gene3D" id="2.60.420.10">
    <property type="entry name" value="Maltose phosphorylase, domain 3"/>
    <property type="match status" value="1"/>
</dbReference>
<dbReference type="Pfam" id="PF17390">
    <property type="entry name" value="Bac_rhamnosid_C"/>
    <property type="match status" value="1"/>
</dbReference>
<accession>A0ABU3CXH5</accession>
<evidence type="ECO:0000259" key="5">
    <source>
        <dbReference type="Pfam" id="PF17390"/>
    </source>
</evidence>
<dbReference type="Gene3D" id="1.50.10.10">
    <property type="match status" value="1"/>
</dbReference>
<dbReference type="Pfam" id="PF17389">
    <property type="entry name" value="Bac_rhamnosid6H"/>
    <property type="match status" value="1"/>
</dbReference>
<dbReference type="Pfam" id="PF25788">
    <property type="entry name" value="Ig_Rha78A_N"/>
    <property type="match status" value="1"/>
</dbReference>
<dbReference type="RefSeq" id="WP_311485200.1">
    <property type="nucleotide sequence ID" value="NZ_JAVRHP010000078.1"/>
</dbReference>
<sequence>MNYLRINFFLFFFFTLTIYGQESAPSGLLCELLPHPELSVITATNPGFSWIVNSEEDGDHQLGYQIQVVSSPDSFKNNYLWDSGEVASQQSINVDYEGKELKANQSYFWRVRTWNKKEGKSPWSVIQRFNTSDFNHSYSWPGESRWVEINNSKDDSFWTFEDREPTVFYDQVPEKIVFKKDKIFYDFGKDAFAYLTFNITWNSNDDDKDYLDIALGERAVNDSIDAVPLGGSIIYETYRLKLKSGTNDYILKIPRFIPEYPHSQSLPLQMPEVIPFQYVEITKKNNLKINEITRKALHVIFDNKASSFLSSDDDLNAIYELSKYSTIANTFNGDYANSNRERMMYEADCYIQQLCHYSIDRKFTTARYSMENLIYHASWPTEWIMHSIFMAYADYLYTGNTEMIEKYYGDLKAKTLKELETPVGLISTRTELQTEDFLKSIHYGGEELNDIVDWPNGLQGIYPSGETDHFEYKTYNSVVNAFYYRSLLLMGKMASAINYTEDAAFFQNKAEKVKGIFNKSFFNDETKLYVDGIGSKHSSLHANMFPLAFGLVPNEKKESIVNFVKGKWMACGVYGAFYLMQALYDSEEGEYALNLMTNDSDRGWLNMIRVGATMTTEAWDQKYMPDYYSWNHAWSASPAYIIPHYMIGIQPVEAGFSEMIIKPQPGKLEWAKMKLPTIRGNVVVEIKQKSGDFFNLDLKIPANTTAKVYIPKISEECSLIVDGKEITNQTVDGSWFVINCSSGRHSFRSEKI</sequence>
<evidence type="ECO:0000256" key="1">
    <source>
        <dbReference type="ARBA" id="ARBA00001445"/>
    </source>
</evidence>
<comment type="caution">
    <text evidence="6">The sequence shown here is derived from an EMBL/GenBank/DDBJ whole genome shotgun (WGS) entry which is preliminary data.</text>
</comment>
<evidence type="ECO:0000313" key="7">
    <source>
        <dbReference type="Proteomes" id="UP001248819"/>
    </source>
</evidence>
<keyword evidence="7" id="KW-1185">Reference proteome</keyword>
<feature type="domain" description="Alpha-L-rhamnosidase six-hairpin glycosidase" evidence="4">
    <location>
        <begin position="304"/>
        <end position="642"/>
    </location>
</feature>
<dbReference type="EC" id="3.2.1.40" evidence="2"/>
<evidence type="ECO:0000313" key="6">
    <source>
        <dbReference type="EMBL" id="MDT0651060.1"/>
    </source>
</evidence>